<dbReference type="SUPFAM" id="SSF101898">
    <property type="entry name" value="NHL repeat"/>
    <property type="match status" value="2"/>
</dbReference>
<feature type="transmembrane region" description="Helical" evidence="5">
    <location>
        <begin position="628"/>
        <end position="649"/>
    </location>
</feature>
<feature type="region of interest" description="Disordered" evidence="4">
    <location>
        <begin position="133"/>
        <end position="209"/>
    </location>
</feature>
<keyword evidence="5" id="KW-0472">Membrane</keyword>
<protein>
    <recommendedName>
        <fullName evidence="8">Bee-milk protein</fullName>
    </recommendedName>
</protein>
<dbReference type="InterPro" id="IPR011042">
    <property type="entry name" value="6-blade_b-propeller_TolB-like"/>
</dbReference>
<sequence length="1175" mass="132106">MEAEVKCTEADCTGKKECGDYCIICFILNEDPIEDSPRPDEGNSEKTGDMLAKNETLAAVSVAVDEPQVEHNARQVLRANKNVVFAKANGLPPEHPKIFEQEITSVGFSNFGVCPASEGISERQSVAVQDKITDSTVESAGSVSRIEPEPSTSGYSGQKRKRNANTDSVEAKKNSRANERKANASQDGKRLKEGVCQQQHTTRRAAARETRGLNTMSALFASIFLLGLVHANAVNFTTVYEWDQSDFIWPSGADTSIEQMKQNFNPENVDLRYMAVFGERLILSLDSHPSIPATLVWLPTSDTSTAPPQLAPFPSWDLHIKDNCETIQAAEGIETDNDGRLWVLDDGSRNCPSKLWIFDLAKNDTIERVHQFPDTVISHTYNERWFHDIVLDKTPDDYLAYIVDSKSEHIVVYSRNMDKSWSVRTPGSKWISLALSPNCEARQLFLGKDNSKEFYSMSVSELKKEGGNAAVKFIGEWDEEPYKMLIDSANVLYAAFHFTTYISKWNISEPFSEQRFHEVGKLRAYRAFTYALDANGTIWMTERNVTGDENNNYKLLQAEVGARSYQYSTSTASTTPQVNVNEETSEDVNKTSTSKSGTPQLALQLNETSGGYACLVGDPRKIQSSNTVVMFLLVCCLVLSGIVILWLTLRMRRMQNSFRQIQIETNGEMMARYIHIIFTLTIGLSLAADNFTSVFDWDHMSFDIVSAESKNFSFSGKFYPMYMAVSRERLFLSIFPPKAVPATLVSLPTTSATPPKLTPFPSEQMHIKDNCRTIQHATGLEADSEGRLWVLDNGNQNCLAKLWIFNLENNDALVLVHEFPQTLVSKDSNKRWMHDLVLDETKDDWLSYILELISGNLLAFSMKSNKSWLLQALGQQFSALALSPKEQNRRRLYLTNSNELYSVSVASLTAGSGDLEKIGSWTKKPYRMLTDSAGSIHAAFLSQKYASTWNFTDPLKEARFFEIKETKTIRPFVFSLDPAGTLWLMVNDLDQKHRLLKAEKGVRSYLYNAISEKTFREIFPLVRFFPIACLIILGVFLLGLSTAFISRLFLRRSKQEISLQEEESCSEPVPAAVPQERSISADEADLHYDYVTAEPPSPGLYQRAESFPSQSEIPRHAPSSPAEYDDVGIADQEVLYENYGLGPRNPEQYVEMRLDLESVVYLEVLADEDGIGFTK</sequence>
<comment type="similarity">
    <text evidence="2">Belongs to the major royal jelly protein family.</text>
</comment>
<name>A0A8S1D4T5_9INSE</name>
<dbReference type="Proteomes" id="UP000494165">
    <property type="component" value="Unassembled WGS sequence"/>
</dbReference>
<feature type="transmembrane region" description="Helical" evidence="5">
    <location>
        <begin position="670"/>
        <end position="688"/>
    </location>
</feature>
<dbReference type="Gene3D" id="2.120.10.30">
    <property type="entry name" value="TolB, C-terminal domain"/>
    <property type="match status" value="2"/>
</dbReference>
<dbReference type="PANTHER" id="PTHR10009:SF18">
    <property type="entry name" value="PROTEIN YELLOW-LIKE PROTEIN"/>
    <property type="match status" value="1"/>
</dbReference>
<evidence type="ECO:0000256" key="3">
    <source>
        <dbReference type="ARBA" id="ARBA00022525"/>
    </source>
</evidence>
<keyword evidence="5" id="KW-0812">Transmembrane</keyword>
<comment type="subcellular location">
    <subcellularLocation>
        <location evidence="1">Secreted</location>
    </subcellularLocation>
</comment>
<evidence type="ECO:0008006" key="8">
    <source>
        <dbReference type="Google" id="ProtNLM"/>
    </source>
</evidence>
<comment type="caution">
    <text evidence="6">The sequence shown here is derived from an EMBL/GenBank/DDBJ whole genome shotgun (WGS) entry which is preliminary data.</text>
</comment>
<dbReference type="EMBL" id="CADEPI010000140">
    <property type="protein sequence ID" value="CAB3377156.1"/>
    <property type="molecule type" value="Genomic_DNA"/>
</dbReference>
<dbReference type="GO" id="GO:0005576">
    <property type="term" value="C:extracellular region"/>
    <property type="evidence" value="ECO:0007669"/>
    <property type="project" value="UniProtKB-SubCell"/>
</dbReference>
<evidence type="ECO:0000256" key="1">
    <source>
        <dbReference type="ARBA" id="ARBA00004613"/>
    </source>
</evidence>
<reference evidence="6 7" key="1">
    <citation type="submission" date="2020-04" db="EMBL/GenBank/DDBJ databases">
        <authorList>
            <person name="Alioto T."/>
            <person name="Alioto T."/>
            <person name="Gomez Garrido J."/>
        </authorList>
    </citation>
    <scope>NUCLEOTIDE SEQUENCE [LARGE SCALE GENOMIC DNA]</scope>
</reference>
<organism evidence="6 7">
    <name type="scientific">Cloeon dipterum</name>
    <dbReference type="NCBI Taxonomy" id="197152"/>
    <lineage>
        <taxon>Eukaryota</taxon>
        <taxon>Metazoa</taxon>
        <taxon>Ecdysozoa</taxon>
        <taxon>Arthropoda</taxon>
        <taxon>Hexapoda</taxon>
        <taxon>Insecta</taxon>
        <taxon>Pterygota</taxon>
        <taxon>Palaeoptera</taxon>
        <taxon>Ephemeroptera</taxon>
        <taxon>Pisciforma</taxon>
        <taxon>Baetidae</taxon>
        <taxon>Cloeon</taxon>
    </lineage>
</organism>
<dbReference type="OrthoDB" id="9977471at2759"/>
<dbReference type="AlphaFoldDB" id="A0A8S1D4T5"/>
<accession>A0A8S1D4T5</accession>
<dbReference type="Pfam" id="PF03022">
    <property type="entry name" value="MRJP"/>
    <property type="match status" value="2"/>
</dbReference>
<evidence type="ECO:0000256" key="4">
    <source>
        <dbReference type="SAM" id="MobiDB-lite"/>
    </source>
</evidence>
<evidence type="ECO:0000313" key="7">
    <source>
        <dbReference type="Proteomes" id="UP000494165"/>
    </source>
</evidence>
<feature type="transmembrane region" description="Helical" evidence="5">
    <location>
        <begin position="1024"/>
        <end position="1050"/>
    </location>
</feature>
<gene>
    <name evidence="6" type="ORF">CLODIP_2_CD12399</name>
</gene>
<keyword evidence="3" id="KW-0964">Secreted</keyword>
<dbReference type="PANTHER" id="PTHR10009">
    <property type="entry name" value="PROTEIN YELLOW-RELATED"/>
    <property type="match status" value="1"/>
</dbReference>
<dbReference type="InterPro" id="IPR017996">
    <property type="entry name" value="MRJP/yellow-related"/>
</dbReference>
<evidence type="ECO:0000313" key="6">
    <source>
        <dbReference type="EMBL" id="CAB3377156.1"/>
    </source>
</evidence>
<keyword evidence="7" id="KW-1185">Reference proteome</keyword>
<evidence type="ECO:0000256" key="5">
    <source>
        <dbReference type="SAM" id="Phobius"/>
    </source>
</evidence>
<evidence type="ECO:0000256" key="2">
    <source>
        <dbReference type="ARBA" id="ARBA00009127"/>
    </source>
</evidence>
<feature type="compositionally biased region" description="Basic and acidic residues" evidence="4">
    <location>
        <begin position="169"/>
        <end position="193"/>
    </location>
</feature>
<keyword evidence="5" id="KW-1133">Transmembrane helix</keyword>
<proteinExistence type="inferred from homology"/>
<feature type="region of interest" description="Disordered" evidence="4">
    <location>
        <begin position="572"/>
        <end position="598"/>
    </location>
</feature>